<evidence type="ECO:0000259" key="8">
    <source>
        <dbReference type="Pfam" id="PF16363"/>
    </source>
</evidence>
<keyword evidence="5" id="KW-0520">NAD</keyword>
<dbReference type="RefSeq" id="WP_012523850.1">
    <property type="nucleotide sequence ID" value="NC_011144.1"/>
</dbReference>
<dbReference type="InterPro" id="IPR005888">
    <property type="entry name" value="dTDP_Gluc_deHydtase"/>
</dbReference>
<evidence type="ECO:0000256" key="1">
    <source>
        <dbReference type="ARBA" id="ARBA00001539"/>
    </source>
</evidence>
<dbReference type="OrthoDB" id="9801785at2"/>
<dbReference type="NCBIfam" id="TIGR01181">
    <property type="entry name" value="dTDP_gluc_dehyt"/>
    <property type="match status" value="1"/>
</dbReference>
<dbReference type="SUPFAM" id="SSF51735">
    <property type="entry name" value="NAD(P)-binding Rossmann-fold domains"/>
    <property type="match status" value="1"/>
</dbReference>
<keyword evidence="6 7" id="KW-0456">Lyase</keyword>
<dbReference type="CDD" id="cd05246">
    <property type="entry name" value="dTDP_GD_SDR_e"/>
    <property type="match status" value="1"/>
</dbReference>
<dbReference type="KEGG" id="pzu:PHZ_c3303"/>
<comment type="catalytic activity">
    <reaction evidence="1 7">
        <text>dTDP-alpha-D-glucose = dTDP-4-dehydro-6-deoxy-alpha-D-glucose + H2O</text>
        <dbReference type="Rhea" id="RHEA:17221"/>
        <dbReference type="ChEBI" id="CHEBI:15377"/>
        <dbReference type="ChEBI" id="CHEBI:57477"/>
        <dbReference type="ChEBI" id="CHEBI:57649"/>
        <dbReference type="EC" id="4.2.1.46"/>
    </reaction>
</comment>
<dbReference type="InterPro" id="IPR016040">
    <property type="entry name" value="NAD(P)-bd_dom"/>
</dbReference>
<evidence type="ECO:0000256" key="4">
    <source>
        <dbReference type="ARBA" id="ARBA00011990"/>
    </source>
</evidence>
<protein>
    <recommendedName>
        <fullName evidence="4 7">dTDP-glucose 4,6-dehydratase</fullName>
        <ecNumber evidence="4 7">4.2.1.46</ecNumber>
    </recommendedName>
</protein>
<dbReference type="EC" id="4.2.1.46" evidence="4 7"/>
<comment type="similarity">
    <text evidence="3 7">Belongs to the NAD(P)-dependent epimerase/dehydratase family. dTDP-glucose dehydratase subfamily.</text>
</comment>
<dbReference type="AlphaFoldDB" id="B4RB67"/>
<dbReference type="Gene3D" id="3.90.25.10">
    <property type="entry name" value="UDP-galactose 4-epimerase, domain 1"/>
    <property type="match status" value="1"/>
</dbReference>
<dbReference type="GO" id="GO:0008460">
    <property type="term" value="F:dTDP-glucose 4,6-dehydratase activity"/>
    <property type="evidence" value="ECO:0007669"/>
    <property type="project" value="UniProtKB-EC"/>
</dbReference>
<dbReference type="STRING" id="450851.PHZ_c3303"/>
<evidence type="ECO:0000313" key="10">
    <source>
        <dbReference type="Proteomes" id="UP000001868"/>
    </source>
</evidence>
<dbReference type="Gene3D" id="3.40.50.720">
    <property type="entry name" value="NAD(P)-binding Rossmann-like Domain"/>
    <property type="match status" value="1"/>
</dbReference>
<name>B4RB67_PHEZH</name>
<sequence length="354" mass="39097">MKILITGGAGFIGSAVVRRAVREGHEVVNLDVLAYSANLENVESVASHPAYAFEQADICDKARVEAIFAQHQPDAVMHLAAESHVDRSVEGPLDFVRANVMGTAVMLEAARAYWSRLEGARKDAFRFHHVSTDEVFGALGEDGEFTEETPYDPTSPYSASKASADHLVRAWGRTYGLPVVITNCSNNYGPYQFPEKLIPTVITRALEGKSIPVYGDGRQVRDWLHVDDHAEALLLALTKGELGETYCIGGDADHRNIDVVRMICAELDKVAPANTPHADKIAFVTDRPAHDFRYAIDASKIERELGWKPSIALDRGLAETVRWYVDNYGWVERIRARGFHSERLGLVDPGLVKA</sequence>
<proteinExistence type="inferred from homology"/>
<comment type="cofactor">
    <cofactor evidence="2 7">
        <name>NAD(+)</name>
        <dbReference type="ChEBI" id="CHEBI:57540"/>
    </cofactor>
</comment>
<gene>
    <name evidence="9" type="ordered locus">PHZ_c3303</name>
</gene>
<dbReference type="Pfam" id="PF16363">
    <property type="entry name" value="GDP_Man_Dehyd"/>
    <property type="match status" value="1"/>
</dbReference>
<feature type="domain" description="NAD(P)-binding" evidence="8">
    <location>
        <begin position="4"/>
        <end position="320"/>
    </location>
</feature>
<evidence type="ECO:0000256" key="3">
    <source>
        <dbReference type="ARBA" id="ARBA00008178"/>
    </source>
</evidence>
<evidence type="ECO:0000313" key="9">
    <source>
        <dbReference type="EMBL" id="ACG79712.1"/>
    </source>
</evidence>
<organism evidence="9 10">
    <name type="scientific">Phenylobacterium zucineum (strain HLK1)</name>
    <dbReference type="NCBI Taxonomy" id="450851"/>
    <lineage>
        <taxon>Bacteria</taxon>
        <taxon>Pseudomonadati</taxon>
        <taxon>Pseudomonadota</taxon>
        <taxon>Alphaproteobacteria</taxon>
        <taxon>Caulobacterales</taxon>
        <taxon>Caulobacteraceae</taxon>
        <taxon>Phenylobacterium</taxon>
    </lineage>
</organism>
<dbReference type="GO" id="GO:0009225">
    <property type="term" value="P:nucleotide-sugar metabolic process"/>
    <property type="evidence" value="ECO:0007669"/>
    <property type="project" value="InterPro"/>
</dbReference>
<dbReference type="InterPro" id="IPR036291">
    <property type="entry name" value="NAD(P)-bd_dom_sf"/>
</dbReference>
<dbReference type="PANTHER" id="PTHR43000">
    <property type="entry name" value="DTDP-D-GLUCOSE 4,6-DEHYDRATASE-RELATED"/>
    <property type="match status" value="1"/>
</dbReference>
<evidence type="ECO:0000256" key="7">
    <source>
        <dbReference type="RuleBase" id="RU004473"/>
    </source>
</evidence>
<dbReference type="eggNOG" id="COG1088">
    <property type="taxonomic scope" value="Bacteria"/>
</dbReference>
<dbReference type="HOGENOM" id="CLU_007383_1_14_5"/>
<evidence type="ECO:0000256" key="5">
    <source>
        <dbReference type="ARBA" id="ARBA00023027"/>
    </source>
</evidence>
<reference evidence="9 10" key="1">
    <citation type="journal article" date="2008" name="BMC Genomics">
        <title>Complete genome of Phenylobacterium zucineum - a novel facultative intracellular bacterium isolated from human erythroleukemia cell line K562.</title>
        <authorList>
            <person name="Luo Y."/>
            <person name="Xu X."/>
            <person name="Ding Z."/>
            <person name="Liu Z."/>
            <person name="Zhang B."/>
            <person name="Yan Z."/>
            <person name="Sun J."/>
            <person name="Hu S."/>
            <person name="Hu X."/>
        </authorList>
    </citation>
    <scope>NUCLEOTIDE SEQUENCE [LARGE SCALE GENOMIC DNA]</scope>
    <source>
        <strain evidence="9 10">HLK1</strain>
    </source>
</reference>
<dbReference type="Proteomes" id="UP000001868">
    <property type="component" value="Chromosome"/>
</dbReference>
<keyword evidence="10" id="KW-1185">Reference proteome</keyword>
<dbReference type="EMBL" id="CP000747">
    <property type="protein sequence ID" value="ACG79712.1"/>
    <property type="molecule type" value="Genomic_DNA"/>
</dbReference>
<evidence type="ECO:0000256" key="6">
    <source>
        <dbReference type="ARBA" id="ARBA00023239"/>
    </source>
</evidence>
<evidence type="ECO:0000256" key="2">
    <source>
        <dbReference type="ARBA" id="ARBA00001911"/>
    </source>
</evidence>
<accession>B4RB67</accession>